<dbReference type="KEGG" id="parl:PEC302110_15150"/>
<dbReference type="InterPro" id="IPR058163">
    <property type="entry name" value="LysR-type_TF_proteobact-type"/>
</dbReference>
<evidence type="ECO:0000313" key="6">
    <source>
        <dbReference type="EMBL" id="BES84418.1"/>
    </source>
</evidence>
<dbReference type="EMBL" id="AP028908">
    <property type="protein sequence ID" value="BES84418.1"/>
    <property type="molecule type" value="Genomic_DNA"/>
</dbReference>
<dbReference type="RefSeq" id="WP_181498317.1">
    <property type="nucleotide sequence ID" value="NZ_AP028908.1"/>
</dbReference>
<reference evidence="7" key="1">
    <citation type="journal article" date="2024" name="Int. J. Syst. Evol. Microbiol.">
        <title>Pectobacterium araliae sp. nov., a pathogen causing bacterial soft rot of Japanese angelica tree in Japan.</title>
        <authorList>
            <person name="Sawada H."/>
            <person name="Someya N."/>
            <person name="Morohoshi T."/>
            <person name="Ono M."/>
            <person name="Satou M."/>
        </authorList>
    </citation>
    <scope>NUCLEOTIDE SEQUENCE [LARGE SCALE GENOMIC DNA]</scope>
    <source>
        <strain evidence="7">MAFF 302110</strain>
    </source>
</reference>
<evidence type="ECO:0000259" key="5">
    <source>
        <dbReference type="PROSITE" id="PS50931"/>
    </source>
</evidence>
<comment type="similarity">
    <text evidence="1">Belongs to the LysR transcriptional regulatory family.</text>
</comment>
<name>A0AAN0ML32_9GAMM</name>
<evidence type="ECO:0000313" key="7">
    <source>
        <dbReference type="Proteomes" id="UP001377830"/>
    </source>
</evidence>
<dbReference type="PROSITE" id="PS50931">
    <property type="entry name" value="HTH_LYSR"/>
    <property type="match status" value="1"/>
</dbReference>
<evidence type="ECO:0000256" key="3">
    <source>
        <dbReference type="ARBA" id="ARBA00023125"/>
    </source>
</evidence>
<dbReference type="InterPro" id="IPR036388">
    <property type="entry name" value="WH-like_DNA-bd_sf"/>
</dbReference>
<dbReference type="Pfam" id="PF03466">
    <property type="entry name" value="LysR_substrate"/>
    <property type="match status" value="1"/>
</dbReference>
<dbReference type="InterPro" id="IPR005119">
    <property type="entry name" value="LysR_subst-bd"/>
</dbReference>
<dbReference type="PANTHER" id="PTHR30537">
    <property type="entry name" value="HTH-TYPE TRANSCRIPTIONAL REGULATOR"/>
    <property type="match status" value="1"/>
</dbReference>
<evidence type="ECO:0000256" key="1">
    <source>
        <dbReference type="ARBA" id="ARBA00009437"/>
    </source>
</evidence>
<dbReference type="Gene3D" id="1.10.10.10">
    <property type="entry name" value="Winged helix-like DNA-binding domain superfamily/Winged helix DNA-binding domain"/>
    <property type="match status" value="1"/>
</dbReference>
<evidence type="ECO:0000256" key="2">
    <source>
        <dbReference type="ARBA" id="ARBA00023015"/>
    </source>
</evidence>
<dbReference type="FunFam" id="1.10.10.10:FF:000001">
    <property type="entry name" value="LysR family transcriptional regulator"/>
    <property type="match status" value="1"/>
</dbReference>
<keyword evidence="7" id="KW-1185">Reference proteome</keyword>
<protein>
    <submittedName>
        <fullName evidence="6">LysR family transcriptional regulator</fullName>
    </submittedName>
</protein>
<gene>
    <name evidence="6" type="ORF">PEC302110_15150</name>
</gene>
<dbReference type="GO" id="GO:0003700">
    <property type="term" value="F:DNA-binding transcription factor activity"/>
    <property type="evidence" value="ECO:0007669"/>
    <property type="project" value="InterPro"/>
</dbReference>
<dbReference type="PRINTS" id="PR00039">
    <property type="entry name" value="HTHLYSR"/>
</dbReference>
<accession>A0AAN0ML32</accession>
<proteinExistence type="inferred from homology"/>
<evidence type="ECO:0000256" key="4">
    <source>
        <dbReference type="ARBA" id="ARBA00023163"/>
    </source>
</evidence>
<feature type="domain" description="HTH lysR-type" evidence="5">
    <location>
        <begin position="4"/>
        <end position="61"/>
    </location>
</feature>
<sequence length="328" mass="36180">MRGTNIGDIIAFTTTIEAGTFADAARTLGLSRSAVAKAVGRLETRLGVSLFRRTTRALSVTEEGRRFHEQCAVILDDLEAAENNIAGRDAQPKGLLRITAPGAFGQLHVMPVVREFLKKWPQVTIEMNLTDRVVDIVEEGFDLAIRIGGVTEPHQYLISRVIGRYRTMFCAAPEYLEKYGMPQTIESLRDHLCLPYANSRTHTSGQHAWRILASDGGWHTIPGRIAFTANRGEAILDAALSGMGIAYLPSFLFDRHVAERRLVPVLPDYDTAELPVMALYPTKRYLPAKVRAFIDDLINAVRAEKEKLNIIHAGNIMPGAKESGGTSV</sequence>
<dbReference type="SUPFAM" id="SSF53850">
    <property type="entry name" value="Periplasmic binding protein-like II"/>
    <property type="match status" value="1"/>
</dbReference>
<dbReference type="GO" id="GO:0043565">
    <property type="term" value="F:sequence-specific DNA binding"/>
    <property type="evidence" value="ECO:0007669"/>
    <property type="project" value="TreeGrafter"/>
</dbReference>
<dbReference type="Gene3D" id="3.40.190.290">
    <property type="match status" value="1"/>
</dbReference>
<dbReference type="CDD" id="cd08422">
    <property type="entry name" value="PBP2_CrgA_like"/>
    <property type="match status" value="1"/>
</dbReference>
<dbReference type="PANTHER" id="PTHR30537:SF5">
    <property type="entry name" value="HTH-TYPE TRANSCRIPTIONAL ACTIVATOR TTDR-RELATED"/>
    <property type="match status" value="1"/>
</dbReference>
<dbReference type="Proteomes" id="UP001377830">
    <property type="component" value="Chromosome"/>
</dbReference>
<dbReference type="Pfam" id="PF00126">
    <property type="entry name" value="HTH_1"/>
    <property type="match status" value="1"/>
</dbReference>
<dbReference type="InterPro" id="IPR036390">
    <property type="entry name" value="WH_DNA-bd_sf"/>
</dbReference>
<keyword evidence="4" id="KW-0804">Transcription</keyword>
<keyword evidence="2" id="KW-0805">Transcription regulation</keyword>
<keyword evidence="3" id="KW-0238">DNA-binding</keyword>
<organism evidence="6 7">
    <name type="scientific">Pectobacterium araliae</name>
    <dbReference type="NCBI Taxonomy" id="3073862"/>
    <lineage>
        <taxon>Bacteria</taxon>
        <taxon>Pseudomonadati</taxon>
        <taxon>Pseudomonadota</taxon>
        <taxon>Gammaproteobacteria</taxon>
        <taxon>Enterobacterales</taxon>
        <taxon>Pectobacteriaceae</taxon>
        <taxon>Pectobacterium</taxon>
    </lineage>
</organism>
<dbReference type="InterPro" id="IPR000847">
    <property type="entry name" value="LysR_HTH_N"/>
</dbReference>
<dbReference type="GO" id="GO:0006351">
    <property type="term" value="P:DNA-templated transcription"/>
    <property type="evidence" value="ECO:0007669"/>
    <property type="project" value="TreeGrafter"/>
</dbReference>
<dbReference type="SUPFAM" id="SSF46785">
    <property type="entry name" value="Winged helix' DNA-binding domain"/>
    <property type="match status" value="1"/>
</dbReference>
<dbReference type="AlphaFoldDB" id="A0AAN0ML32"/>